<name>A0A6M0JW37_9GAMM</name>
<evidence type="ECO:0000313" key="2">
    <source>
        <dbReference type="EMBL" id="NEV61131.1"/>
    </source>
</evidence>
<evidence type="ECO:0000313" key="3">
    <source>
        <dbReference type="Proteomes" id="UP000483379"/>
    </source>
</evidence>
<accession>A0A6M0JW37</accession>
<dbReference type="AlphaFoldDB" id="A0A6M0JW37"/>
<dbReference type="Proteomes" id="UP000483379">
    <property type="component" value="Unassembled WGS sequence"/>
</dbReference>
<comment type="caution">
    <text evidence="2">The sequence shown here is derived from an EMBL/GenBank/DDBJ whole genome shotgun (WGS) entry which is preliminary data.</text>
</comment>
<protein>
    <submittedName>
        <fullName evidence="2">Uncharacterized protein</fullName>
    </submittedName>
</protein>
<reference evidence="2 3" key="1">
    <citation type="submission" date="2020-02" db="EMBL/GenBank/DDBJ databases">
        <title>Genome sequences of Thiorhodococcus mannitoliphagus and Thiorhodococcus minor, purple sulfur photosynthetic bacteria in the gammaproteobacterial family, Chromatiaceae.</title>
        <authorList>
            <person name="Aviles F.A."/>
            <person name="Meyer T.E."/>
            <person name="Kyndt J.A."/>
        </authorList>
    </citation>
    <scope>NUCLEOTIDE SEQUENCE [LARGE SCALE GENOMIC DNA]</scope>
    <source>
        <strain evidence="2 3">DSM 11518</strain>
    </source>
</reference>
<keyword evidence="3" id="KW-1185">Reference proteome</keyword>
<dbReference type="RefSeq" id="WP_164451175.1">
    <property type="nucleotide sequence ID" value="NZ_JAAIJQ010000008.1"/>
</dbReference>
<feature type="compositionally biased region" description="Low complexity" evidence="1">
    <location>
        <begin position="387"/>
        <end position="405"/>
    </location>
</feature>
<feature type="region of interest" description="Disordered" evidence="1">
    <location>
        <begin position="299"/>
        <end position="333"/>
    </location>
</feature>
<proteinExistence type="predicted"/>
<sequence>MEKLFISTGYLGDGRSLALGVSARAHFELRDVEALEQWRRDLAAQPEPSGVGYDSRFRRPSRDLIEALDAWLTRQAGAQPLLLADERDLWLLDFWAEHRPEAGFLLFYTAPEAALVEALLQGEEPQRSMADWQAAAQHLMRFQRRHRRRSVLLDAEAARLDPQAMAVAAQRIGLILPVEPHEAPARDQHVLERLLARRWLATQGDFALLQAELEACAHPLGEPPPTPELGAEELLRQYRHQQLRQRQQLAEAEVESKRAQERLQALEKRLKEVAKENELLLSQLHQVQEELESQFLEGKRQRDTFSAEKSGLEREKTALEAERDKQRHLAAERQRKLQALEDQHQDTKEENELLLLQLHQVQEELEQYFLKYQELAARSDQGRAEAAEVTSATEASSSSGAAAATQSRTRKRGQRKRPPALKPRGPFAKNRKERRRLERYVAIIRESGLFDEEWYLRQYSDVLAAGFDAVEHYVCHGVPDGRNPAPWFDTRFYLDSNPDVAASIMNPLVHYHRFGKAEGRPTRPGW</sequence>
<feature type="compositionally biased region" description="Basic residues" evidence="1">
    <location>
        <begin position="408"/>
        <end position="419"/>
    </location>
</feature>
<organism evidence="2 3">
    <name type="scientific">Thiorhodococcus minor</name>
    <dbReference type="NCBI Taxonomy" id="57489"/>
    <lineage>
        <taxon>Bacteria</taxon>
        <taxon>Pseudomonadati</taxon>
        <taxon>Pseudomonadota</taxon>
        <taxon>Gammaproteobacteria</taxon>
        <taxon>Chromatiales</taxon>
        <taxon>Chromatiaceae</taxon>
        <taxon>Thiorhodococcus</taxon>
    </lineage>
</organism>
<feature type="region of interest" description="Disordered" evidence="1">
    <location>
        <begin position="386"/>
        <end position="429"/>
    </location>
</feature>
<evidence type="ECO:0000256" key="1">
    <source>
        <dbReference type="SAM" id="MobiDB-lite"/>
    </source>
</evidence>
<dbReference type="EMBL" id="JAAIJQ010000008">
    <property type="protein sequence ID" value="NEV61131.1"/>
    <property type="molecule type" value="Genomic_DNA"/>
</dbReference>
<gene>
    <name evidence="2" type="ORF">G3446_04315</name>
</gene>